<gene>
    <name evidence="8" type="ORF">DMH04_36605</name>
</gene>
<evidence type="ECO:0000256" key="3">
    <source>
        <dbReference type="ARBA" id="ARBA00023082"/>
    </source>
</evidence>
<sequence length="183" mass="20829">MALPTLSPRRKGWVVRASDEEHYTEYVTARLPALRRVAYLLCGDSHRADDIVQNAITRLYVHWRKAQSADNLDAYVRTTVVRTFLNEQRTGWFSRTRVVDEPPEVMVRDRDVETSHVLHAALRRVPPKQRAVLVLRFLYDMSVAEVAGALRCSQGNVKSQTSHGLATLRRQLGDHTLSLLGGR</sequence>
<dbReference type="EMBL" id="QHKI01000044">
    <property type="protein sequence ID" value="RSM76082.1"/>
    <property type="molecule type" value="Genomic_DNA"/>
</dbReference>
<feature type="domain" description="RNA polymerase sigma-70 region 2" evidence="6">
    <location>
        <begin position="27"/>
        <end position="90"/>
    </location>
</feature>
<name>A0A428YZ21_KIBAR</name>
<dbReference type="InterPro" id="IPR014284">
    <property type="entry name" value="RNA_pol_sigma-70_dom"/>
</dbReference>
<dbReference type="GO" id="GO:0016987">
    <property type="term" value="F:sigma factor activity"/>
    <property type="evidence" value="ECO:0007669"/>
    <property type="project" value="UniProtKB-KW"/>
</dbReference>
<dbReference type="SUPFAM" id="SSF88946">
    <property type="entry name" value="Sigma2 domain of RNA polymerase sigma factors"/>
    <property type="match status" value="1"/>
</dbReference>
<evidence type="ECO:0000256" key="2">
    <source>
        <dbReference type="ARBA" id="ARBA00023015"/>
    </source>
</evidence>
<dbReference type="NCBIfam" id="TIGR02937">
    <property type="entry name" value="sigma70-ECF"/>
    <property type="match status" value="1"/>
</dbReference>
<dbReference type="Pfam" id="PF08281">
    <property type="entry name" value="Sigma70_r4_2"/>
    <property type="match status" value="1"/>
</dbReference>
<protein>
    <submittedName>
        <fullName evidence="8">SigE family RNA polymerase sigma factor</fullName>
    </submittedName>
</protein>
<dbReference type="Gene3D" id="1.10.10.10">
    <property type="entry name" value="Winged helix-like DNA-binding domain superfamily/Winged helix DNA-binding domain"/>
    <property type="match status" value="1"/>
</dbReference>
<organism evidence="8 9">
    <name type="scientific">Kibdelosporangium aridum</name>
    <dbReference type="NCBI Taxonomy" id="2030"/>
    <lineage>
        <taxon>Bacteria</taxon>
        <taxon>Bacillati</taxon>
        <taxon>Actinomycetota</taxon>
        <taxon>Actinomycetes</taxon>
        <taxon>Pseudonocardiales</taxon>
        <taxon>Pseudonocardiaceae</taxon>
        <taxon>Kibdelosporangium</taxon>
    </lineage>
</organism>
<reference evidence="8 9" key="1">
    <citation type="submission" date="2018-05" db="EMBL/GenBank/DDBJ databases">
        <title>Evolution of GPA BGCs.</title>
        <authorList>
            <person name="Waglechner N."/>
            <person name="Wright G.D."/>
        </authorList>
    </citation>
    <scope>NUCLEOTIDE SEQUENCE [LARGE SCALE GENOMIC DNA]</scope>
    <source>
        <strain evidence="8 9">A82846</strain>
    </source>
</reference>
<keyword evidence="4" id="KW-0238">DNA-binding</keyword>
<dbReference type="CDD" id="cd06171">
    <property type="entry name" value="Sigma70_r4"/>
    <property type="match status" value="1"/>
</dbReference>
<proteinExistence type="inferred from homology"/>
<dbReference type="OrthoDB" id="3783006at2"/>
<comment type="similarity">
    <text evidence="1">Belongs to the sigma-70 factor family. ECF subfamily.</text>
</comment>
<dbReference type="Proteomes" id="UP000287547">
    <property type="component" value="Unassembled WGS sequence"/>
</dbReference>
<dbReference type="InterPro" id="IPR007627">
    <property type="entry name" value="RNA_pol_sigma70_r2"/>
</dbReference>
<evidence type="ECO:0000256" key="1">
    <source>
        <dbReference type="ARBA" id="ARBA00010641"/>
    </source>
</evidence>
<dbReference type="AlphaFoldDB" id="A0A428YZ21"/>
<evidence type="ECO:0000256" key="5">
    <source>
        <dbReference type="ARBA" id="ARBA00023163"/>
    </source>
</evidence>
<evidence type="ECO:0000259" key="7">
    <source>
        <dbReference type="Pfam" id="PF08281"/>
    </source>
</evidence>
<comment type="caution">
    <text evidence="8">The sequence shown here is derived from an EMBL/GenBank/DDBJ whole genome shotgun (WGS) entry which is preliminary data.</text>
</comment>
<dbReference type="NCBIfam" id="TIGR02983">
    <property type="entry name" value="SigE-fam_strep"/>
    <property type="match status" value="1"/>
</dbReference>
<keyword evidence="2" id="KW-0805">Transcription regulation</keyword>
<evidence type="ECO:0000259" key="6">
    <source>
        <dbReference type="Pfam" id="PF04542"/>
    </source>
</evidence>
<evidence type="ECO:0000313" key="9">
    <source>
        <dbReference type="Proteomes" id="UP000287547"/>
    </source>
</evidence>
<dbReference type="InterPro" id="IPR013325">
    <property type="entry name" value="RNA_pol_sigma_r2"/>
</dbReference>
<feature type="domain" description="RNA polymerase sigma factor 70 region 4 type 2" evidence="7">
    <location>
        <begin position="117"/>
        <end position="168"/>
    </location>
</feature>
<dbReference type="GO" id="GO:0003677">
    <property type="term" value="F:DNA binding"/>
    <property type="evidence" value="ECO:0007669"/>
    <property type="project" value="UniProtKB-KW"/>
</dbReference>
<dbReference type="Pfam" id="PF04542">
    <property type="entry name" value="Sigma70_r2"/>
    <property type="match status" value="1"/>
</dbReference>
<dbReference type="PANTHER" id="PTHR43133">
    <property type="entry name" value="RNA POLYMERASE ECF-TYPE SIGMA FACTO"/>
    <property type="match status" value="1"/>
</dbReference>
<dbReference type="SUPFAM" id="SSF88659">
    <property type="entry name" value="Sigma3 and sigma4 domains of RNA polymerase sigma factors"/>
    <property type="match status" value="1"/>
</dbReference>
<dbReference type="InterPro" id="IPR014325">
    <property type="entry name" value="RNA_pol_sigma-E_actinobac"/>
</dbReference>
<dbReference type="GO" id="GO:0006352">
    <property type="term" value="P:DNA-templated transcription initiation"/>
    <property type="evidence" value="ECO:0007669"/>
    <property type="project" value="InterPro"/>
</dbReference>
<dbReference type="Gene3D" id="1.10.1740.10">
    <property type="match status" value="1"/>
</dbReference>
<accession>A0A428YZ21</accession>
<dbReference type="InterPro" id="IPR013324">
    <property type="entry name" value="RNA_pol_sigma_r3/r4-like"/>
</dbReference>
<dbReference type="InterPro" id="IPR036388">
    <property type="entry name" value="WH-like_DNA-bd_sf"/>
</dbReference>
<evidence type="ECO:0000256" key="4">
    <source>
        <dbReference type="ARBA" id="ARBA00023125"/>
    </source>
</evidence>
<keyword evidence="3" id="KW-0731">Sigma factor</keyword>
<dbReference type="InterPro" id="IPR013249">
    <property type="entry name" value="RNA_pol_sigma70_r4_t2"/>
</dbReference>
<keyword evidence="5" id="KW-0804">Transcription</keyword>
<evidence type="ECO:0000313" key="8">
    <source>
        <dbReference type="EMBL" id="RSM76082.1"/>
    </source>
</evidence>
<dbReference type="InterPro" id="IPR039425">
    <property type="entry name" value="RNA_pol_sigma-70-like"/>
</dbReference>
<dbReference type="PANTHER" id="PTHR43133:SF50">
    <property type="entry name" value="ECF RNA POLYMERASE SIGMA FACTOR SIGM"/>
    <property type="match status" value="1"/>
</dbReference>